<dbReference type="SMART" id="SM00612">
    <property type="entry name" value="Kelch"/>
    <property type="match status" value="1"/>
</dbReference>
<dbReference type="CDD" id="cd12087">
    <property type="entry name" value="TM_EGFR-like"/>
    <property type="match status" value="1"/>
</dbReference>
<evidence type="ECO:0000256" key="3">
    <source>
        <dbReference type="SAM" id="MobiDB-lite"/>
    </source>
</evidence>
<keyword evidence="4" id="KW-0472">Membrane</keyword>
<sequence>MSSTDGHYPMHVRRRPLLRLGLAFIAITIPLIHAQAPASMRRMGFTQLNDKLYIQGGYDTDTSSRFVSLDLASSWSTNAASFTTLKDGQSTSHLTLTNIPSSTNGGSQGSILAIGGMNLPMLFSIYDVGAVSWANLTTVKPTYSNLEGHSAVTDPNTGLIYIIGGFSVTPGINPVYSYNAMTVFDPKTRRLVSQENSNAGDSLTDVGAVWSRVRNTIVTFGGSRIYIPQSRVKGMGDADLSEYDPASKSWKIWTTTGDIPPPRLDHCMAESEDGSKIVVFGGTSDGDSYYNSIYILDIKTGKWKAGESSPTARTRMACTVHSYQFVAWGGSSGSARSTMLNNLPVVYNLNKDEWTDKYDADEKASKSSVGGIIGGLIAVIAVGALVAFYMIRQRRKKRVELEAYNADAMAAEAMARREDDNIKVPADDYPYTSPHLPQQPVNGYKYGNDYPLTQIDLNSPHVMNSAQVRYGPDGSPTHTATSGSTATEYGHSQYLSPSVGGSSLQVAGGFSPAPSHYVGTTPGYSHSTLQSPAASYQLYAMSPSTSATTSGVNPFMSPDDYYHPPPSHMMPTSSPFEPAPVSSPGTSASANPATDGADPFMRATVAVAATAVATEYRNPNSPAMRHRDPFQQQSSSMSPSLANQQAWVPPPPSGMSYTTSPSAFSPSPGARAPQEIPESNSTGFVSPP</sequence>
<feature type="region of interest" description="Disordered" evidence="3">
    <location>
        <begin position="617"/>
        <end position="688"/>
    </location>
</feature>
<keyword evidence="6" id="KW-1185">Reference proteome</keyword>
<dbReference type="AlphaFoldDB" id="A0A9P6FMJ5"/>
<organism evidence="5 6">
    <name type="scientific">Lunasporangiospora selenospora</name>
    <dbReference type="NCBI Taxonomy" id="979761"/>
    <lineage>
        <taxon>Eukaryota</taxon>
        <taxon>Fungi</taxon>
        <taxon>Fungi incertae sedis</taxon>
        <taxon>Mucoromycota</taxon>
        <taxon>Mortierellomycotina</taxon>
        <taxon>Mortierellomycetes</taxon>
        <taxon>Mortierellales</taxon>
        <taxon>Mortierellaceae</taxon>
        <taxon>Lunasporangiospora</taxon>
    </lineage>
</organism>
<evidence type="ECO:0000256" key="1">
    <source>
        <dbReference type="ARBA" id="ARBA00022441"/>
    </source>
</evidence>
<dbReference type="EMBL" id="JAABOA010003675">
    <property type="protein sequence ID" value="KAF9578415.1"/>
    <property type="molecule type" value="Genomic_DNA"/>
</dbReference>
<dbReference type="Proteomes" id="UP000780801">
    <property type="component" value="Unassembled WGS sequence"/>
</dbReference>
<feature type="compositionally biased region" description="Polar residues" evidence="3">
    <location>
        <begin position="677"/>
        <end position="688"/>
    </location>
</feature>
<keyword evidence="4" id="KW-1133">Transmembrane helix</keyword>
<name>A0A9P6FMJ5_9FUNG</name>
<feature type="compositionally biased region" description="Low complexity" evidence="3">
    <location>
        <begin position="631"/>
        <end position="645"/>
    </location>
</feature>
<feature type="transmembrane region" description="Helical" evidence="4">
    <location>
        <begin position="369"/>
        <end position="391"/>
    </location>
</feature>
<comment type="caution">
    <text evidence="5">The sequence shown here is derived from an EMBL/GenBank/DDBJ whole genome shotgun (WGS) entry which is preliminary data.</text>
</comment>
<feature type="region of interest" description="Disordered" evidence="3">
    <location>
        <begin position="563"/>
        <end position="596"/>
    </location>
</feature>
<dbReference type="InterPro" id="IPR006652">
    <property type="entry name" value="Kelch_1"/>
</dbReference>
<evidence type="ECO:0008006" key="7">
    <source>
        <dbReference type="Google" id="ProtNLM"/>
    </source>
</evidence>
<feature type="region of interest" description="Disordered" evidence="3">
    <location>
        <begin position="470"/>
        <end position="494"/>
    </location>
</feature>
<accession>A0A9P6FMJ5</accession>
<evidence type="ECO:0000313" key="5">
    <source>
        <dbReference type="EMBL" id="KAF9578415.1"/>
    </source>
</evidence>
<dbReference type="InterPro" id="IPR015915">
    <property type="entry name" value="Kelch-typ_b-propeller"/>
</dbReference>
<keyword evidence="2" id="KW-0677">Repeat</keyword>
<gene>
    <name evidence="5" type="ORF">BGW38_005784</name>
</gene>
<evidence type="ECO:0000256" key="4">
    <source>
        <dbReference type="SAM" id="Phobius"/>
    </source>
</evidence>
<dbReference type="PANTHER" id="PTHR46093:SF18">
    <property type="entry name" value="FIBRONECTIN TYPE-III DOMAIN-CONTAINING PROTEIN"/>
    <property type="match status" value="1"/>
</dbReference>
<reference evidence="5" key="1">
    <citation type="journal article" date="2020" name="Fungal Divers.">
        <title>Resolving the Mortierellaceae phylogeny through synthesis of multi-gene phylogenetics and phylogenomics.</title>
        <authorList>
            <person name="Vandepol N."/>
            <person name="Liber J."/>
            <person name="Desiro A."/>
            <person name="Na H."/>
            <person name="Kennedy M."/>
            <person name="Barry K."/>
            <person name="Grigoriev I.V."/>
            <person name="Miller A.N."/>
            <person name="O'Donnell K."/>
            <person name="Stajich J.E."/>
            <person name="Bonito G."/>
        </authorList>
    </citation>
    <scope>NUCLEOTIDE SEQUENCE</scope>
    <source>
        <strain evidence="5">KOD1015</strain>
    </source>
</reference>
<dbReference type="Pfam" id="PF24681">
    <property type="entry name" value="Kelch_KLHDC2_KLHL20_DRC7"/>
    <property type="match status" value="1"/>
</dbReference>
<feature type="compositionally biased region" description="Polar residues" evidence="3">
    <location>
        <begin position="583"/>
        <end position="592"/>
    </location>
</feature>
<proteinExistence type="predicted"/>
<keyword evidence="1" id="KW-0880">Kelch repeat</keyword>
<keyword evidence="4" id="KW-0812">Transmembrane</keyword>
<protein>
    <recommendedName>
        <fullName evidence="7">Kelch motif-containing protein</fullName>
    </recommendedName>
</protein>
<dbReference type="OrthoDB" id="10251809at2759"/>
<dbReference type="Gene3D" id="2.120.10.80">
    <property type="entry name" value="Kelch-type beta propeller"/>
    <property type="match status" value="1"/>
</dbReference>
<feature type="compositionally biased region" description="Polar residues" evidence="3">
    <location>
        <begin position="655"/>
        <end position="665"/>
    </location>
</feature>
<evidence type="ECO:0000256" key="2">
    <source>
        <dbReference type="ARBA" id="ARBA00022737"/>
    </source>
</evidence>
<evidence type="ECO:0000313" key="6">
    <source>
        <dbReference type="Proteomes" id="UP000780801"/>
    </source>
</evidence>
<dbReference type="SUPFAM" id="SSF117281">
    <property type="entry name" value="Kelch motif"/>
    <property type="match status" value="1"/>
</dbReference>
<feature type="compositionally biased region" description="Polar residues" evidence="3">
    <location>
        <begin position="476"/>
        <end position="487"/>
    </location>
</feature>
<dbReference type="PANTHER" id="PTHR46093">
    <property type="entry name" value="ACYL-COA-BINDING DOMAIN-CONTAINING PROTEIN 5"/>
    <property type="match status" value="1"/>
</dbReference>